<feature type="region of interest" description="Disordered" evidence="3">
    <location>
        <begin position="375"/>
        <end position="403"/>
    </location>
</feature>
<dbReference type="InterPro" id="IPR052281">
    <property type="entry name" value="GAREM"/>
</dbReference>
<evidence type="ECO:0000256" key="1">
    <source>
        <dbReference type="ARBA" id="ARBA00006392"/>
    </source>
</evidence>
<proteinExistence type="inferred from homology"/>
<dbReference type="Pfam" id="PF12736">
    <property type="entry name" value="CABIT"/>
    <property type="match status" value="1"/>
</dbReference>
<dbReference type="RefSeq" id="XP_022295855.1">
    <property type="nucleotide sequence ID" value="XM_022440147.1"/>
</dbReference>
<name>A0A8B8AXG1_CRAVI</name>
<dbReference type="PANTHER" id="PTHR14454">
    <property type="entry name" value="GRB2-ASSOCIATED AND REGULATOR OF MAPK PROTEIN FAMILY MEMBER"/>
    <property type="match status" value="1"/>
</dbReference>
<comment type="similarity">
    <text evidence="1">Belongs to the GAREM family.</text>
</comment>
<dbReference type="OrthoDB" id="6162354at2759"/>
<accession>A0A8B8AXG1</accession>
<dbReference type="AlphaFoldDB" id="A0A8B8AXG1"/>
<evidence type="ECO:0000259" key="4">
    <source>
        <dbReference type="Pfam" id="PF12736"/>
    </source>
</evidence>
<dbReference type="PANTHER" id="PTHR14454:SF11">
    <property type="entry name" value="SERRANO, ISOFORM F"/>
    <property type="match status" value="1"/>
</dbReference>
<feature type="domain" description="CABIT" evidence="4">
    <location>
        <begin position="30"/>
        <end position="99"/>
    </location>
</feature>
<evidence type="ECO:0000313" key="6">
    <source>
        <dbReference type="RefSeq" id="XP_022295855.1"/>
    </source>
</evidence>
<gene>
    <name evidence="6" type="primary">LOC111105755</name>
</gene>
<dbReference type="GeneID" id="111105755"/>
<sequence>MSSKSSRADFIVEKEEYSPKDFFDQFSHQLPKLVKVTKGYYGEEQIKTFEIGQVLFIRKPGSQERVVANVLQGPRAVIHKILSIPLDYNAKFKLVSSEKRSCKLRQVLSKSSLPMDVIFIPEMTSNHLTSRLINNEDSLVLRLTHRYQETFLLGHTLNQDCFVDKVTSIIQQLPLFLTDLRVSLVVGRMGYNTPEWMKYLHALNEICTHQIKCDNYIGNPAIALYDRDGNDFDANVQVRRVYCTIQDCLSDTNMYQTLSATRTKTTPSEENFNTYDVIPNHSKENASGIRESKPFVPPKPQKKTEIKQTTKWSVTCFKTPPLRRSKCFSATQEGFKGQTTLLRLSKEYEDISLVSRENLDSSCRTLEKRSLSCKTESAEEMTPNLPPRKTDPRGKCVGGKPTSRDITGRIEDMTIQDVGIALKKLRLEKYIPVFKQQWIDGAILRGLDADILHLECGMNRIEAIRLMTFVQNGHIPE</sequence>
<protein>
    <submittedName>
        <fullName evidence="6">Uncharacterized protein LOC111105755 isoform X2</fullName>
    </submittedName>
</protein>
<reference evidence="5" key="1">
    <citation type="submission" date="2024-06" db="UniProtKB">
        <authorList>
            <consortium name="RefSeq"/>
        </authorList>
    </citation>
    <scope>NUCLEOTIDE SEQUENCE [LARGE SCALE GENOMIC DNA]</scope>
</reference>
<keyword evidence="5" id="KW-1185">Reference proteome</keyword>
<dbReference type="Proteomes" id="UP000694844">
    <property type="component" value="Chromosome 1"/>
</dbReference>
<keyword evidence="2" id="KW-0597">Phosphoprotein</keyword>
<evidence type="ECO:0000256" key="3">
    <source>
        <dbReference type="SAM" id="MobiDB-lite"/>
    </source>
</evidence>
<dbReference type="InterPro" id="IPR013761">
    <property type="entry name" value="SAM/pointed_sf"/>
</dbReference>
<dbReference type="InterPro" id="IPR025946">
    <property type="entry name" value="CABIT_dom"/>
</dbReference>
<dbReference type="SUPFAM" id="SSF47769">
    <property type="entry name" value="SAM/Pointed domain"/>
    <property type="match status" value="1"/>
</dbReference>
<organism evidence="5 6">
    <name type="scientific">Crassostrea virginica</name>
    <name type="common">Eastern oyster</name>
    <dbReference type="NCBI Taxonomy" id="6565"/>
    <lineage>
        <taxon>Eukaryota</taxon>
        <taxon>Metazoa</taxon>
        <taxon>Spiralia</taxon>
        <taxon>Lophotrochozoa</taxon>
        <taxon>Mollusca</taxon>
        <taxon>Bivalvia</taxon>
        <taxon>Autobranchia</taxon>
        <taxon>Pteriomorphia</taxon>
        <taxon>Ostreida</taxon>
        <taxon>Ostreoidea</taxon>
        <taxon>Ostreidae</taxon>
        <taxon>Crassostrea</taxon>
    </lineage>
</organism>
<evidence type="ECO:0000256" key="2">
    <source>
        <dbReference type="ARBA" id="ARBA00022553"/>
    </source>
</evidence>
<dbReference type="Gene3D" id="1.10.150.50">
    <property type="entry name" value="Transcription Factor, Ets-1"/>
    <property type="match status" value="1"/>
</dbReference>
<evidence type="ECO:0000313" key="5">
    <source>
        <dbReference type="Proteomes" id="UP000694844"/>
    </source>
</evidence>
<reference evidence="6" key="2">
    <citation type="submission" date="2025-08" db="UniProtKB">
        <authorList>
            <consortium name="RefSeq"/>
        </authorList>
    </citation>
    <scope>IDENTIFICATION</scope>
    <source>
        <tissue evidence="6">Whole sample</tissue>
    </source>
</reference>
<feature type="region of interest" description="Disordered" evidence="3">
    <location>
        <begin position="283"/>
        <end position="304"/>
    </location>
</feature>